<keyword evidence="3 11" id="KW-0597">Phosphoprotein</keyword>
<dbReference type="SUPFAM" id="SSF47226">
    <property type="entry name" value="Histidine-containing phosphotransfer domain, HPT domain"/>
    <property type="match status" value="1"/>
</dbReference>
<dbReference type="Gene3D" id="1.20.120.160">
    <property type="entry name" value="HPT domain"/>
    <property type="match status" value="1"/>
</dbReference>
<dbReference type="Gene3D" id="3.40.50.2300">
    <property type="match status" value="1"/>
</dbReference>
<evidence type="ECO:0000256" key="6">
    <source>
        <dbReference type="ARBA" id="ARBA00022840"/>
    </source>
</evidence>
<dbReference type="Gene3D" id="3.30.565.10">
    <property type="entry name" value="Histidine kinase-like ATPase, C-terminal domain"/>
    <property type="match status" value="1"/>
</dbReference>
<accession>A0A3L9Y6L4</accession>
<proteinExistence type="predicted"/>
<dbReference type="CDD" id="cd00075">
    <property type="entry name" value="HATPase"/>
    <property type="match status" value="1"/>
</dbReference>
<dbReference type="InterPro" id="IPR005467">
    <property type="entry name" value="His_kinase_dom"/>
</dbReference>
<organism evidence="16 17">
    <name type="scientific">Rhodophyticola porphyridii</name>
    <dbReference type="NCBI Taxonomy" id="1852017"/>
    <lineage>
        <taxon>Bacteria</taxon>
        <taxon>Pseudomonadati</taxon>
        <taxon>Pseudomonadota</taxon>
        <taxon>Alphaproteobacteria</taxon>
        <taxon>Rhodobacterales</taxon>
        <taxon>Roseobacteraceae</taxon>
        <taxon>Rhodophyticola</taxon>
    </lineage>
</organism>
<evidence type="ECO:0000256" key="7">
    <source>
        <dbReference type="ARBA" id="ARBA00022989"/>
    </source>
</evidence>
<dbReference type="OrthoDB" id="7873557at2"/>
<evidence type="ECO:0000256" key="8">
    <source>
        <dbReference type="ARBA" id="ARBA00023012"/>
    </source>
</evidence>
<keyword evidence="5" id="KW-0547">Nucleotide-binding</keyword>
<evidence type="ECO:0000256" key="1">
    <source>
        <dbReference type="ARBA" id="ARBA00004651"/>
    </source>
</evidence>
<keyword evidence="4" id="KW-0812">Transmembrane</keyword>
<dbReference type="Proteomes" id="UP000281343">
    <property type="component" value="Unassembled WGS sequence"/>
</dbReference>
<dbReference type="InterPro" id="IPR001789">
    <property type="entry name" value="Sig_transdc_resp-reg_receiver"/>
</dbReference>
<dbReference type="InterPro" id="IPR008207">
    <property type="entry name" value="Sig_transdc_His_kin_Hpt_dom"/>
</dbReference>
<evidence type="ECO:0000256" key="5">
    <source>
        <dbReference type="ARBA" id="ARBA00022741"/>
    </source>
</evidence>
<dbReference type="InterPro" id="IPR011006">
    <property type="entry name" value="CheY-like_superfamily"/>
</dbReference>
<dbReference type="AlphaFoldDB" id="A0A3L9Y6L4"/>
<dbReference type="PANTHER" id="PTHR45339">
    <property type="entry name" value="HYBRID SIGNAL TRANSDUCTION HISTIDINE KINASE J"/>
    <property type="match status" value="1"/>
</dbReference>
<evidence type="ECO:0000259" key="14">
    <source>
        <dbReference type="PROSITE" id="PS50110"/>
    </source>
</evidence>
<dbReference type="SMART" id="SM00448">
    <property type="entry name" value="REC"/>
    <property type="match status" value="1"/>
</dbReference>
<dbReference type="InterPro" id="IPR036890">
    <property type="entry name" value="HATPase_C_sf"/>
</dbReference>
<dbReference type="PROSITE" id="PS50109">
    <property type="entry name" value="HIS_KIN"/>
    <property type="match status" value="1"/>
</dbReference>
<evidence type="ECO:0000256" key="11">
    <source>
        <dbReference type="PROSITE-ProRule" id="PRU00169"/>
    </source>
</evidence>
<evidence type="ECO:0000256" key="12">
    <source>
        <dbReference type="SAM" id="MobiDB-lite"/>
    </source>
</evidence>
<evidence type="ECO:0000256" key="2">
    <source>
        <dbReference type="ARBA" id="ARBA00022475"/>
    </source>
</evidence>
<gene>
    <name evidence="16" type="ORF">D9R08_12910</name>
</gene>
<dbReference type="SMART" id="SM00387">
    <property type="entry name" value="HATPase_c"/>
    <property type="match status" value="1"/>
</dbReference>
<evidence type="ECO:0000259" key="15">
    <source>
        <dbReference type="PROSITE" id="PS50894"/>
    </source>
</evidence>
<evidence type="ECO:0000256" key="10">
    <source>
        <dbReference type="PROSITE-ProRule" id="PRU00110"/>
    </source>
</evidence>
<evidence type="ECO:0000256" key="3">
    <source>
        <dbReference type="ARBA" id="ARBA00022553"/>
    </source>
</evidence>
<evidence type="ECO:0000256" key="4">
    <source>
        <dbReference type="ARBA" id="ARBA00022692"/>
    </source>
</evidence>
<dbReference type="EMBL" id="RCNT01000006">
    <property type="protein sequence ID" value="RMA41756.1"/>
    <property type="molecule type" value="Genomic_DNA"/>
</dbReference>
<dbReference type="Pfam" id="PF00072">
    <property type="entry name" value="Response_reg"/>
    <property type="match status" value="1"/>
</dbReference>
<sequence>MDDMSGTNRPASGAGRPDPVSETLRLFNHDIRAAMSDVIGGLRLVDIDKLHPDTRAQLERVQAAGETLAELVDAALMEAAGETLLRLDDRGIDLRGYLTGVEMRWAGRAAEAGCRFLLQSAPHLPDRIGIPRMTLDRILSNLIGNALKHGRGGDVDLRVEVTGDGALRFTIADQGPGFSRAAMIGLFTPHCAVNHDRPPVSGLGLRIAKDMAIGLGGDLELSDAPTGGAVVTLDLPPAAWQRSLTAGQTPCAPPDLSDLRILVAEDNETNQCIVRQLLNTMGADPVIANDGIEALELMDRQEFDIALVDIEMPRMSGLEFMRSIRNLDDGRAAMPLVALTAYVLRDNREAIYAAGAGGIIAKPIRSGAAFGRAILRHTGQEMSVTDVETVMSAAAGGASGERVPPMDQAQFDALLTTAGPNGARELLYHLREDLHDVAKALQIAFQAGALRDIRAQTHILVSLAGAVGAERLRHLAEALNIAAQHDRRDDLPGLAAACRDDLRDLIAIVETRLEDLMGQGAIA</sequence>
<keyword evidence="9" id="KW-0472">Membrane</keyword>
<dbReference type="SUPFAM" id="SSF52172">
    <property type="entry name" value="CheY-like"/>
    <property type="match status" value="1"/>
</dbReference>
<protein>
    <submittedName>
        <fullName evidence="16">Response regulator</fullName>
    </submittedName>
</protein>
<reference evidence="16 17" key="1">
    <citation type="submission" date="2018-10" db="EMBL/GenBank/DDBJ databases">
        <authorList>
            <person name="Jung H.S."/>
            <person name="Jeon C.O."/>
        </authorList>
    </citation>
    <scope>NUCLEOTIDE SEQUENCE [LARGE SCALE GENOMIC DNA]</scope>
    <source>
        <strain evidence="16 17">MA-7-27</strain>
    </source>
</reference>
<dbReference type="GO" id="GO:0000160">
    <property type="term" value="P:phosphorelay signal transduction system"/>
    <property type="evidence" value="ECO:0007669"/>
    <property type="project" value="UniProtKB-KW"/>
</dbReference>
<evidence type="ECO:0000313" key="17">
    <source>
        <dbReference type="Proteomes" id="UP000281343"/>
    </source>
</evidence>
<keyword evidence="2" id="KW-1003">Cell membrane</keyword>
<feature type="domain" description="HPt" evidence="15">
    <location>
        <begin position="419"/>
        <end position="520"/>
    </location>
</feature>
<comment type="caution">
    <text evidence="16">The sequence shown here is derived from an EMBL/GenBank/DDBJ whole genome shotgun (WGS) entry which is preliminary data.</text>
</comment>
<name>A0A3L9Y6L4_9RHOB</name>
<dbReference type="Pfam" id="PF02518">
    <property type="entry name" value="HATPase_c"/>
    <property type="match status" value="1"/>
</dbReference>
<keyword evidence="6" id="KW-0067">ATP-binding</keyword>
<feature type="compositionally biased region" description="Polar residues" evidence="12">
    <location>
        <begin position="1"/>
        <end position="10"/>
    </location>
</feature>
<feature type="domain" description="Histidine kinase" evidence="13">
    <location>
        <begin position="26"/>
        <end position="239"/>
    </location>
</feature>
<feature type="region of interest" description="Disordered" evidence="12">
    <location>
        <begin position="1"/>
        <end position="20"/>
    </location>
</feature>
<dbReference type="SUPFAM" id="SSF55874">
    <property type="entry name" value="ATPase domain of HSP90 chaperone/DNA topoisomerase II/histidine kinase"/>
    <property type="match status" value="1"/>
</dbReference>
<evidence type="ECO:0000313" key="16">
    <source>
        <dbReference type="EMBL" id="RMA41756.1"/>
    </source>
</evidence>
<dbReference type="InterPro" id="IPR003594">
    <property type="entry name" value="HATPase_dom"/>
</dbReference>
<dbReference type="PANTHER" id="PTHR45339:SF1">
    <property type="entry name" value="HYBRID SIGNAL TRANSDUCTION HISTIDINE KINASE J"/>
    <property type="match status" value="1"/>
</dbReference>
<keyword evidence="7" id="KW-1133">Transmembrane helix</keyword>
<dbReference type="GO" id="GO:0005524">
    <property type="term" value="F:ATP binding"/>
    <property type="evidence" value="ECO:0007669"/>
    <property type="project" value="UniProtKB-KW"/>
</dbReference>
<feature type="modified residue" description="Phosphohistidine" evidence="10">
    <location>
        <position position="458"/>
    </location>
</feature>
<dbReference type="PROSITE" id="PS50110">
    <property type="entry name" value="RESPONSE_REGULATORY"/>
    <property type="match status" value="1"/>
</dbReference>
<dbReference type="InterPro" id="IPR036641">
    <property type="entry name" value="HPT_dom_sf"/>
</dbReference>
<keyword evidence="8" id="KW-0902">Two-component regulatory system</keyword>
<comment type="subcellular location">
    <subcellularLocation>
        <location evidence="1">Cell membrane</location>
        <topology evidence="1">Multi-pass membrane protein</topology>
    </subcellularLocation>
</comment>
<feature type="domain" description="Response regulatory" evidence="14">
    <location>
        <begin position="260"/>
        <end position="377"/>
    </location>
</feature>
<evidence type="ECO:0000259" key="13">
    <source>
        <dbReference type="PROSITE" id="PS50109"/>
    </source>
</evidence>
<dbReference type="GO" id="GO:0005886">
    <property type="term" value="C:plasma membrane"/>
    <property type="evidence" value="ECO:0007669"/>
    <property type="project" value="UniProtKB-SubCell"/>
</dbReference>
<evidence type="ECO:0000256" key="9">
    <source>
        <dbReference type="ARBA" id="ARBA00023136"/>
    </source>
</evidence>
<keyword evidence="17" id="KW-1185">Reference proteome</keyword>
<feature type="modified residue" description="4-aspartylphosphate" evidence="11">
    <location>
        <position position="309"/>
    </location>
</feature>
<dbReference type="CDD" id="cd17546">
    <property type="entry name" value="REC_hyHK_CKI1_RcsC-like"/>
    <property type="match status" value="1"/>
</dbReference>
<dbReference type="GO" id="GO:0004672">
    <property type="term" value="F:protein kinase activity"/>
    <property type="evidence" value="ECO:0007669"/>
    <property type="project" value="UniProtKB-ARBA"/>
</dbReference>
<dbReference type="PROSITE" id="PS50894">
    <property type="entry name" value="HPT"/>
    <property type="match status" value="1"/>
</dbReference>